<feature type="compositionally biased region" description="Polar residues" evidence="3">
    <location>
        <begin position="149"/>
        <end position="158"/>
    </location>
</feature>
<evidence type="ECO:0000256" key="3">
    <source>
        <dbReference type="SAM" id="MobiDB-lite"/>
    </source>
</evidence>
<dbReference type="Proteomes" id="UP001280121">
    <property type="component" value="Unassembled WGS sequence"/>
</dbReference>
<evidence type="ECO:0000313" key="5">
    <source>
        <dbReference type="Proteomes" id="UP001280121"/>
    </source>
</evidence>
<protein>
    <recommendedName>
        <fullName evidence="6">Regulator of chromosome condensation</fullName>
    </recommendedName>
</protein>
<keyword evidence="1" id="KW-0677">Repeat</keyword>
<dbReference type="Gene3D" id="2.130.10.30">
    <property type="entry name" value="Regulator of chromosome condensation 1/beta-lactamase-inhibitor protein II"/>
    <property type="match status" value="1"/>
</dbReference>
<dbReference type="PANTHER" id="PTHR22870">
    <property type="entry name" value="REGULATOR OF CHROMOSOME CONDENSATION"/>
    <property type="match status" value="1"/>
</dbReference>
<dbReference type="InterPro" id="IPR000408">
    <property type="entry name" value="Reg_chr_condens"/>
</dbReference>
<name>A0AAD9XUL7_9ROSI</name>
<evidence type="ECO:0000256" key="2">
    <source>
        <dbReference type="PROSITE-ProRule" id="PRU00235"/>
    </source>
</evidence>
<dbReference type="Pfam" id="PF13540">
    <property type="entry name" value="RCC1_2"/>
    <property type="match status" value="1"/>
</dbReference>
<organism evidence="4 5">
    <name type="scientific">Dipteronia dyeriana</name>
    <dbReference type="NCBI Taxonomy" id="168575"/>
    <lineage>
        <taxon>Eukaryota</taxon>
        <taxon>Viridiplantae</taxon>
        <taxon>Streptophyta</taxon>
        <taxon>Embryophyta</taxon>
        <taxon>Tracheophyta</taxon>
        <taxon>Spermatophyta</taxon>
        <taxon>Magnoliopsida</taxon>
        <taxon>eudicotyledons</taxon>
        <taxon>Gunneridae</taxon>
        <taxon>Pentapetalae</taxon>
        <taxon>rosids</taxon>
        <taxon>malvids</taxon>
        <taxon>Sapindales</taxon>
        <taxon>Sapindaceae</taxon>
        <taxon>Hippocastanoideae</taxon>
        <taxon>Acereae</taxon>
        <taxon>Dipteronia</taxon>
    </lineage>
</organism>
<dbReference type="AlphaFoldDB" id="A0AAD9XUL7"/>
<dbReference type="PROSITE" id="PS50012">
    <property type="entry name" value="RCC1_3"/>
    <property type="match status" value="1"/>
</dbReference>
<dbReference type="SUPFAM" id="SSF50985">
    <property type="entry name" value="RCC1/BLIP-II"/>
    <property type="match status" value="1"/>
</dbReference>
<comment type="caution">
    <text evidence="4">The sequence shown here is derived from an EMBL/GenBank/DDBJ whole genome shotgun (WGS) entry which is preliminary data.</text>
</comment>
<dbReference type="EMBL" id="JANJYI010000001">
    <property type="protein sequence ID" value="KAK2665797.1"/>
    <property type="molecule type" value="Genomic_DNA"/>
</dbReference>
<dbReference type="PROSITE" id="PS00626">
    <property type="entry name" value="RCC1_2"/>
    <property type="match status" value="1"/>
</dbReference>
<sequence>MDSLRDELETNLEMMKKLLKKSQESLKMGPKRLEIMKRFLIKIKRKKPFKIRLKRSVGRFKQVWDHFVGCLMTVRKKIRYTRRWRHRLGGCGSGLYRRRELTFGLPPVGIPVSEDDQHIDSSTSVYGFPESSYHSVIGYPLVEDHDQQTKSLSNSPDQAHQVLNDDDQQTDNNTDFENAQADDSDATGRNNKYPFYEFDCEQINDLKESASASELVYRVQLLSSSNQGSNQDYEADDSFGDVFIWGKGTGDGNLSGGGIHRATSSSVTNLNYLGPQALESPVDLDVQNIACGVGHAALVTKQGEVFSWGEELGGRLGHGVDSNVINHGYI</sequence>
<gene>
    <name evidence="4" type="ORF">Ddye_004371</name>
</gene>
<keyword evidence="5" id="KW-1185">Reference proteome</keyword>
<reference evidence="4" key="1">
    <citation type="journal article" date="2023" name="Plant J.">
        <title>Genome sequences and population genomics provide insights into the demographic history, inbreeding, and mutation load of two 'living fossil' tree species of Dipteronia.</title>
        <authorList>
            <person name="Feng Y."/>
            <person name="Comes H.P."/>
            <person name="Chen J."/>
            <person name="Zhu S."/>
            <person name="Lu R."/>
            <person name="Zhang X."/>
            <person name="Li P."/>
            <person name="Qiu J."/>
            <person name="Olsen K.M."/>
            <person name="Qiu Y."/>
        </authorList>
    </citation>
    <scope>NUCLEOTIDE SEQUENCE</scope>
    <source>
        <strain evidence="4">KIB01</strain>
    </source>
</reference>
<dbReference type="InterPro" id="IPR051210">
    <property type="entry name" value="Ub_ligase/GEF_domain"/>
</dbReference>
<dbReference type="InterPro" id="IPR009091">
    <property type="entry name" value="RCC1/BLIP-II"/>
</dbReference>
<evidence type="ECO:0000313" key="4">
    <source>
        <dbReference type="EMBL" id="KAK2665797.1"/>
    </source>
</evidence>
<feature type="region of interest" description="Disordered" evidence="3">
    <location>
        <begin position="146"/>
        <end position="190"/>
    </location>
</feature>
<accession>A0AAD9XUL7</accession>
<feature type="repeat" description="RCC1" evidence="2">
    <location>
        <begin position="240"/>
        <end position="302"/>
    </location>
</feature>
<dbReference type="PANTHER" id="PTHR22870:SF437">
    <property type="entry name" value="REGULATOR OF CHROMOSOME CONDENSATION (RCC1) FAMILY WITH FYVE ZINC FINGER DOMAIN-CONTAINING PROTEIN"/>
    <property type="match status" value="1"/>
</dbReference>
<proteinExistence type="predicted"/>
<evidence type="ECO:0008006" key="6">
    <source>
        <dbReference type="Google" id="ProtNLM"/>
    </source>
</evidence>
<evidence type="ECO:0000256" key="1">
    <source>
        <dbReference type="ARBA" id="ARBA00022737"/>
    </source>
</evidence>